<dbReference type="SMART" id="SM00028">
    <property type="entry name" value="TPR"/>
    <property type="match status" value="9"/>
</dbReference>
<feature type="repeat" description="TPR" evidence="1">
    <location>
        <begin position="90"/>
        <end position="123"/>
    </location>
</feature>
<evidence type="ECO:0000313" key="4">
    <source>
        <dbReference type="Proteomes" id="UP000622317"/>
    </source>
</evidence>
<dbReference type="InterPro" id="IPR011990">
    <property type="entry name" value="TPR-like_helical_dom_sf"/>
</dbReference>
<dbReference type="Gene3D" id="1.25.40.10">
    <property type="entry name" value="Tetratricopeptide repeat domain"/>
    <property type="match status" value="2"/>
</dbReference>
<dbReference type="RefSeq" id="WP_191618592.1">
    <property type="nucleotide sequence ID" value="NZ_JACYFG010000042.1"/>
</dbReference>
<keyword evidence="2" id="KW-0732">Signal</keyword>
<sequence length="455" mass="50740">MSILRSLAIATLALSAIVSNAREMGEPDLASDEFMKRFTATYGVLSEKEPPLNDIEVVMLKKVAPLIRINKTQAQNFLQSMVNSEEKHSASFNYLLGNIYFENNEFLLAENQYKAAIEAFPDFQRAWTNLGVLKLKSGDTKSALIAFLKAVELGDSKSGTFGMLGYCHFAEGNYISAEVAYNRAVLAEPNNLDWLEGKAQTYLKAERYVEAIRMQDELIARRPRHAEYWLAQTNAYLGMKDYEKAARNLEIIRSLGDIDFQSLYLLGGLYGKLEMWIPARDAYLEAAAYARPGDTNFLIQAAKLLSYNKEMESAQQLYSMIDPSGEELSSEALSDFKVVGADLAAHAGDTANAIALLEEAETINPTNGNTLIRLARLHAENGNLAKAYLLLDRAEMDPKSEYNALMTRIKFLIEEERFAESQTFVGRALQLDSNETTKSLYTQIEQAAKASTGQN</sequence>
<protein>
    <submittedName>
        <fullName evidence="3">Tetratricopeptide repeat protein</fullName>
    </submittedName>
</protein>
<organism evidence="3 4">
    <name type="scientific">Pelagicoccus enzymogenes</name>
    <dbReference type="NCBI Taxonomy" id="2773457"/>
    <lineage>
        <taxon>Bacteria</taxon>
        <taxon>Pseudomonadati</taxon>
        <taxon>Verrucomicrobiota</taxon>
        <taxon>Opitutia</taxon>
        <taxon>Puniceicoccales</taxon>
        <taxon>Pelagicoccaceae</taxon>
        <taxon>Pelagicoccus</taxon>
    </lineage>
</organism>
<name>A0A927FAW2_9BACT</name>
<dbReference type="Pfam" id="PF13432">
    <property type="entry name" value="TPR_16"/>
    <property type="match status" value="1"/>
</dbReference>
<feature type="signal peptide" evidence="2">
    <location>
        <begin position="1"/>
        <end position="21"/>
    </location>
</feature>
<dbReference type="InterPro" id="IPR019734">
    <property type="entry name" value="TPR_rpt"/>
</dbReference>
<keyword evidence="1" id="KW-0802">TPR repeat</keyword>
<dbReference type="EMBL" id="JACYFG010000042">
    <property type="protein sequence ID" value="MBD5781494.1"/>
    <property type="molecule type" value="Genomic_DNA"/>
</dbReference>
<feature type="chain" id="PRO_5037427638" evidence="2">
    <location>
        <begin position="22"/>
        <end position="455"/>
    </location>
</feature>
<evidence type="ECO:0000313" key="3">
    <source>
        <dbReference type="EMBL" id="MBD5781494.1"/>
    </source>
</evidence>
<dbReference type="PANTHER" id="PTHR12558">
    <property type="entry name" value="CELL DIVISION CYCLE 16,23,27"/>
    <property type="match status" value="1"/>
</dbReference>
<accession>A0A927FAW2</accession>
<dbReference type="AlphaFoldDB" id="A0A927FAW2"/>
<dbReference type="PANTHER" id="PTHR12558:SF13">
    <property type="entry name" value="CELL DIVISION CYCLE PROTEIN 27 HOMOLOG"/>
    <property type="match status" value="1"/>
</dbReference>
<gene>
    <name evidence="3" type="ORF">IEN85_18480</name>
</gene>
<dbReference type="Pfam" id="PF14559">
    <property type="entry name" value="TPR_19"/>
    <property type="match status" value="2"/>
</dbReference>
<dbReference type="PROSITE" id="PS50005">
    <property type="entry name" value="TPR"/>
    <property type="match status" value="3"/>
</dbReference>
<dbReference type="Proteomes" id="UP000622317">
    <property type="component" value="Unassembled WGS sequence"/>
</dbReference>
<evidence type="ECO:0000256" key="2">
    <source>
        <dbReference type="SAM" id="SignalP"/>
    </source>
</evidence>
<feature type="repeat" description="TPR" evidence="1">
    <location>
        <begin position="158"/>
        <end position="191"/>
    </location>
</feature>
<keyword evidence="4" id="KW-1185">Reference proteome</keyword>
<comment type="caution">
    <text evidence="3">The sequence shown here is derived from an EMBL/GenBank/DDBJ whole genome shotgun (WGS) entry which is preliminary data.</text>
</comment>
<dbReference type="SUPFAM" id="SSF48452">
    <property type="entry name" value="TPR-like"/>
    <property type="match status" value="3"/>
</dbReference>
<evidence type="ECO:0000256" key="1">
    <source>
        <dbReference type="PROSITE-ProRule" id="PRU00339"/>
    </source>
</evidence>
<reference evidence="3" key="1">
    <citation type="submission" date="2020-09" db="EMBL/GenBank/DDBJ databases">
        <title>Pelagicoccus enzymogenes sp. nov. with an EPS production, isolated from marine sediment.</title>
        <authorList>
            <person name="Feng X."/>
        </authorList>
    </citation>
    <scope>NUCLEOTIDE SEQUENCE</scope>
    <source>
        <strain evidence="3">NFK12</strain>
    </source>
</reference>
<proteinExistence type="predicted"/>
<feature type="repeat" description="TPR" evidence="1">
    <location>
        <begin position="124"/>
        <end position="157"/>
    </location>
</feature>